<feature type="domain" description="Aminotransferase class V" evidence="2">
    <location>
        <begin position="320"/>
        <end position="403"/>
    </location>
</feature>
<dbReference type="InterPro" id="IPR009288">
    <property type="entry name" value="AIG2-like_dom"/>
</dbReference>
<dbReference type="GeneID" id="28971333"/>
<dbReference type="CDD" id="cd06661">
    <property type="entry name" value="GGCT_like"/>
    <property type="match status" value="1"/>
</dbReference>
<dbReference type="Pfam" id="PF00266">
    <property type="entry name" value="Aminotran_5"/>
    <property type="match status" value="2"/>
</dbReference>
<feature type="domain" description="Aminotransferase class V" evidence="2">
    <location>
        <begin position="465"/>
        <end position="653"/>
    </location>
</feature>
<evidence type="ECO:0000256" key="1">
    <source>
        <dbReference type="ARBA" id="ARBA00022898"/>
    </source>
</evidence>
<dbReference type="PANTHER" id="PTHR43092:SF2">
    <property type="entry name" value="HERCYNYLCYSTEINE SULFOXIDE LYASE"/>
    <property type="match status" value="1"/>
</dbReference>
<evidence type="ECO:0008006" key="6">
    <source>
        <dbReference type="Google" id="ProtNLM"/>
    </source>
</evidence>
<dbReference type="Gene3D" id="3.90.1150.10">
    <property type="entry name" value="Aspartate Aminotransferase, domain 1"/>
    <property type="match status" value="1"/>
</dbReference>
<accession>A0AAJ8KV96</accession>
<dbReference type="PANTHER" id="PTHR43092">
    <property type="entry name" value="L-CYSTEINE DESULFHYDRASE"/>
    <property type="match status" value="1"/>
</dbReference>
<dbReference type="EMBL" id="CP144539">
    <property type="protein sequence ID" value="WWC65009.1"/>
    <property type="molecule type" value="Genomic_DNA"/>
</dbReference>
<dbReference type="SUPFAM" id="SSF53383">
    <property type="entry name" value="PLP-dependent transferases"/>
    <property type="match status" value="1"/>
</dbReference>
<organism evidence="4 5">
    <name type="scientific">Kwoniella dejecticola CBS 10117</name>
    <dbReference type="NCBI Taxonomy" id="1296121"/>
    <lineage>
        <taxon>Eukaryota</taxon>
        <taxon>Fungi</taxon>
        <taxon>Dikarya</taxon>
        <taxon>Basidiomycota</taxon>
        <taxon>Agaricomycotina</taxon>
        <taxon>Tremellomycetes</taxon>
        <taxon>Tremellales</taxon>
        <taxon>Cryptococcaceae</taxon>
        <taxon>Kwoniella</taxon>
    </lineage>
</organism>
<dbReference type="Gene3D" id="3.10.490.10">
    <property type="entry name" value="Gamma-glutamyl cyclotransferase-like"/>
    <property type="match status" value="1"/>
</dbReference>
<keyword evidence="5" id="KW-1185">Reference proteome</keyword>
<protein>
    <recommendedName>
        <fullName evidence="6">Aminotransferase class V domain-containing protein</fullName>
    </recommendedName>
</protein>
<name>A0AAJ8KV96_9TREE</name>
<evidence type="ECO:0000259" key="3">
    <source>
        <dbReference type="Pfam" id="PF06094"/>
    </source>
</evidence>
<dbReference type="InterPro" id="IPR013024">
    <property type="entry name" value="GGCT-like"/>
</dbReference>
<dbReference type="InterPro" id="IPR036568">
    <property type="entry name" value="GGCT-like_sf"/>
</dbReference>
<gene>
    <name evidence="4" type="ORF">I303_107623</name>
</gene>
<keyword evidence="1" id="KW-0663">Pyridoxal phosphate</keyword>
<dbReference type="SUPFAM" id="SSF110857">
    <property type="entry name" value="Gamma-glutamyl cyclotransferase-like"/>
    <property type="match status" value="1"/>
</dbReference>
<reference evidence="4" key="1">
    <citation type="submission" date="2013-07" db="EMBL/GenBank/DDBJ databases">
        <authorList>
            <consortium name="The Broad Institute Genome Sequencing Platform"/>
            <person name="Cuomo C."/>
            <person name="Litvintseva A."/>
            <person name="Chen Y."/>
            <person name="Heitman J."/>
            <person name="Sun S."/>
            <person name="Springer D."/>
            <person name="Dromer F."/>
            <person name="Young S.K."/>
            <person name="Zeng Q."/>
            <person name="Gargeya S."/>
            <person name="Fitzgerald M."/>
            <person name="Abouelleil A."/>
            <person name="Alvarado L."/>
            <person name="Berlin A.M."/>
            <person name="Chapman S.B."/>
            <person name="Dewar J."/>
            <person name="Goldberg J."/>
            <person name="Griggs A."/>
            <person name="Gujja S."/>
            <person name="Hansen M."/>
            <person name="Howarth C."/>
            <person name="Imamovic A."/>
            <person name="Larimer J."/>
            <person name="McCowan C."/>
            <person name="Murphy C."/>
            <person name="Pearson M."/>
            <person name="Priest M."/>
            <person name="Roberts A."/>
            <person name="Saif S."/>
            <person name="Shea T."/>
            <person name="Sykes S."/>
            <person name="Wortman J."/>
            <person name="Nusbaum C."/>
            <person name="Birren B."/>
        </authorList>
    </citation>
    <scope>NUCLEOTIDE SEQUENCE</scope>
    <source>
        <strain evidence="4">CBS 10117</strain>
    </source>
</reference>
<dbReference type="Proteomes" id="UP000078595">
    <property type="component" value="Chromosome 10"/>
</dbReference>
<evidence type="ECO:0000259" key="2">
    <source>
        <dbReference type="Pfam" id="PF00266"/>
    </source>
</evidence>
<feature type="domain" description="Gamma-glutamylcyclotransferase AIG2-like" evidence="3">
    <location>
        <begin position="18"/>
        <end position="120"/>
    </location>
</feature>
<reference evidence="4" key="2">
    <citation type="submission" date="2024-02" db="EMBL/GenBank/DDBJ databases">
        <title>Comparative genomics of Cryptococcus and Kwoniella reveals pathogenesis evolution and contrasting modes of karyotype evolution via chromosome fusion or intercentromeric recombination.</title>
        <authorList>
            <person name="Coelho M.A."/>
            <person name="David-Palma M."/>
            <person name="Shea T."/>
            <person name="Bowers K."/>
            <person name="McGinley-Smith S."/>
            <person name="Mohammad A.W."/>
            <person name="Gnirke A."/>
            <person name="Yurkov A.M."/>
            <person name="Nowrousian M."/>
            <person name="Sun S."/>
            <person name="Cuomo C.A."/>
            <person name="Heitman J."/>
        </authorList>
    </citation>
    <scope>NUCLEOTIDE SEQUENCE</scope>
    <source>
        <strain evidence="4">CBS 10117</strain>
    </source>
</reference>
<dbReference type="InterPro" id="IPR000192">
    <property type="entry name" value="Aminotrans_V_dom"/>
</dbReference>
<dbReference type="Gene3D" id="3.40.640.10">
    <property type="entry name" value="Type I PLP-dependent aspartate aminotransferase-like (Major domain)"/>
    <property type="match status" value="1"/>
</dbReference>
<dbReference type="InterPro" id="IPR015422">
    <property type="entry name" value="PyrdxlP-dep_Trfase_small"/>
</dbReference>
<dbReference type="Pfam" id="PF06094">
    <property type="entry name" value="GGACT"/>
    <property type="match status" value="1"/>
</dbReference>
<dbReference type="RefSeq" id="XP_065825697.1">
    <property type="nucleotide sequence ID" value="XM_065969625.1"/>
</dbReference>
<dbReference type="InterPro" id="IPR015424">
    <property type="entry name" value="PyrdxlP-dep_Trfase"/>
</dbReference>
<evidence type="ECO:0000313" key="5">
    <source>
        <dbReference type="Proteomes" id="UP000078595"/>
    </source>
</evidence>
<dbReference type="AlphaFoldDB" id="A0AAJ8KV96"/>
<evidence type="ECO:0000313" key="4">
    <source>
        <dbReference type="EMBL" id="WWC65009.1"/>
    </source>
</evidence>
<proteinExistence type="predicted"/>
<dbReference type="InterPro" id="IPR015421">
    <property type="entry name" value="PyrdxlP-dep_Trfase_major"/>
</dbReference>
<dbReference type="KEGG" id="kdj:28971333"/>
<sequence>MAIETESIGSGKDQRYSFFFYGTLCVPAVLTRVLGRKCDDLTFQDALLPNYTRHCVKNESYPAIIGRDNTNILASRGDVLTSEEVNVRGTLVKGLTYTDVNALDLYEGIEYTRDKLPVQALSPPSDISSLAKAIADPTSRVSLDNLEAEKTVNQLRTSTGTGTETQESPVQAKEKYLHAMKDDKVSENGKETSKDIEGGVDVGLTEAWTYVWCESLDKLDAKIWSFENYMRAKESTWKNLPEEYFTDVERQRAIGNEPGAAGEGYSSGVSMDDLDADGEESKIVGKTVRGFPEFGRGMREHWGFAEDYVNLNHGSYGSPPKIVIEKMHRLSTQIESNPDYFMRRAWLPLLNKVREEVSSMIGARQEEVVIVPNTTHGVNTVLNNFEWAEGDIIVVYTSTYGAVGQMVKCICDKNPQIRMEIVDDVFPCTHQEIVNKSEEILSKYNQTAKPNYTGLSKPTGVQAHERIRCVVVDAIASNPGVIYPWEEIVRLCKKYGAMSIVDAAHAIGQVEVDVKKADCDFWVSNCHKWLHSHRGGAVLYVPIRNQYLMRSSFPTSAGYESTRYPTQGMDRPWTFVEQFQWTGTVDWAPFFSITDAIDFRRSIGGEQRIMKYCHTLAVQGGKRLRKVWGTQVMDTPNGELTAAMVNVRLPHIQDPENMQDQFKQLRYFEDRCFEENTFVAAYRHGGKWWARFSAQVWNDLSDFDYAAKVIEQICREIKDGKYREKEVEKEIIEEEKRELPTQDS</sequence>